<reference evidence="1" key="2">
    <citation type="submission" date="2021-10" db="EMBL/GenBank/DDBJ databases">
        <authorList>
            <person name="Piombo E."/>
        </authorList>
    </citation>
    <scope>NUCLEOTIDE SEQUENCE</scope>
</reference>
<evidence type="ECO:0000313" key="2">
    <source>
        <dbReference type="Proteomes" id="UP000836387"/>
    </source>
</evidence>
<accession>A0ACA9T5R4</accession>
<dbReference type="Proteomes" id="UP000836387">
    <property type="component" value="Unassembled WGS sequence"/>
</dbReference>
<organism evidence="1 2">
    <name type="scientific">Clonostachys rosea f. rosea IK726</name>
    <dbReference type="NCBI Taxonomy" id="1349383"/>
    <lineage>
        <taxon>Eukaryota</taxon>
        <taxon>Fungi</taxon>
        <taxon>Dikarya</taxon>
        <taxon>Ascomycota</taxon>
        <taxon>Pezizomycotina</taxon>
        <taxon>Sordariomycetes</taxon>
        <taxon>Hypocreomycetidae</taxon>
        <taxon>Hypocreales</taxon>
        <taxon>Bionectriaceae</taxon>
        <taxon>Clonostachys</taxon>
    </lineage>
</organism>
<name>A0ACA9T5R4_BIOOC</name>
<gene>
    <name evidence="1" type="ORF">CRV2_00003389</name>
</gene>
<protein>
    <submittedName>
        <fullName evidence="1">Uncharacterized protein</fullName>
    </submittedName>
</protein>
<reference evidence="1" key="1">
    <citation type="submission" date="2020-04" db="EMBL/GenBank/DDBJ databases">
        <authorList>
            <person name="Broberg M."/>
        </authorList>
    </citation>
    <scope>NUCLEOTIDE SEQUENCE</scope>
</reference>
<comment type="caution">
    <text evidence="1">The sequence shown here is derived from an EMBL/GenBank/DDBJ whole genome shotgun (WGS) entry which is preliminary data.</text>
</comment>
<dbReference type="EMBL" id="CADEHS020000001">
    <property type="protein sequence ID" value="CAG9936212.1"/>
    <property type="molecule type" value="Genomic_DNA"/>
</dbReference>
<sequence>MKWLLQTCAIPGQPDTGSMPSRENYCFAWAASAWGHSSTPVGIWEERYRSGFLFVATMADLDKGAVAHDESKIEEIELASSTQYFDSREEDRLRRKIDWAIMPTVCILFLACVIDRANIGNAKIAGFDKDLGMVGPDYNATLSLFYVAYIVFELPSNILCKKVGPGRFLPAITTLFGITSILSGLVQTKAQAMGVRFLLGFFESGMLPGLAYYLSRWYRRAELSFRVSLYIVMSPLAGATGALLASAILTLDGFGPFHSWRMIFAIEGIATTVIGLISFFTLTDSPSKARWLSAGQKELAEARLKSERTGQTKVLDKMDKTKLRRGILNPVTLSVSAAMFFANITAQGFTIFAPTIVRSIFKDKSVVQQQLLTAPPYFLAAGWTAAAGFLSWKLDRRQIIMILTGPSTIVGYIMFLATDNYIVRYVAVYIVASLIFVSGAIPNSQISANVVSDTARTSAIGWNVMIGNTGGLVSTWTFLAWDAPNYPIGNGLNLAASVLVLLFSVGTMVWMKKDNARREQNQEEGELQLRGMTQDEIEDLDWKHPSFRWKI</sequence>
<evidence type="ECO:0000313" key="1">
    <source>
        <dbReference type="EMBL" id="CAG9936212.1"/>
    </source>
</evidence>
<keyword evidence="2" id="KW-1185">Reference proteome</keyword>
<proteinExistence type="predicted"/>